<dbReference type="InterPro" id="IPR058502">
    <property type="entry name" value="PLL-like_beta-prop"/>
</dbReference>
<dbReference type="Proteomes" id="UP000612893">
    <property type="component" value="Unassembled WGS sequence"/>
</dbReference>
<feature type="domain" description="PLL-like beta propeller" evidence="1">
    <location>
        <begin position="44"/>
        <end position="189"/>
    </location>
</feature>
<dbReference type="SUPFAM" id="SSF89372">
    <property type="entry name" value="Fucose-specific lectin"/>
    <property type="match status" value="2"/>
</dbReference>
<dbReference type="EMBL" id="JAEKNR010000061">
    <property type="protein sequence ID" value="MBJ7597445.1"/>
    <property type="molecule type" value="Genomic_DNA"/>
</dbReference>
<dbReference type="AlphaFoldDB" id="A0A934K2V3"/>
<dbReference type="Pfam" id="PF26607">
    <property type="entry name" value="DUF8189"/>
    <property type="match status" value="2"/>
</dbReference>
<dbReference type="CDD" id="cd22954">
    <property type="entry name" value="PLL_lectin"/>
    <property type="match status" value="1"/>
</dbReference>
<evidence type="ECO:0000313" key="2">
    <source>
        <dbReference type="EMBL" id="MBJ7597445.1"/>
    </source>
</evidence>
<gene>
    <name evidence="2" type="ORF">JF922_05090</name>
</gene>
<feature type="domain" description="PLL-like beta propeller" evidence="1">
    <location>
        <begin position="206"/>
        <end position="320"/>
    </location>
</feature>
<comment type="caution">
    <text evidence="2">The sequence shown here is derived from an EMBL/GenBank/DDBJ whole genome shotgun (WGS) entry which is preliminary data.</text>
</comment>
<proteinExistence type="predicted"/>
<accession>A0A934K2V3</accession>
<protein>
    <submittedName>
        <fullName evidence="2">Carbohydrate-binding protein</fullName>
    </submittedName>
</protein>
<evidence type="ECO:0000313" key="3">
    <source>
        <dbReference type="Proteomes" id="UP000612893"/>
    </source>
</evidence>
<name>A0A934K2V3_9BACT</name>
<evidence type="ECO:0000259" key="1">
    <source>
        <dbReference type="Pfam" id="PF26607"/>
    </source>
</evidence>
<keyword evidence="3" id="KW-1185">Reference proteome</keyword>
<sequence>MVNPPSVTPNFGAYLVQVTNHPSGLRSTQNVFFNYFEALPARVATSLAAVANPSQPARLDVFIRGSDNALWHTYTVNNDGNWNSWDGLGGTLASAPAAVSWQDGGRIDVFVKGGDSGLYHKWWDGSRWNGWEGLGGVLVGAPTAVSWGPGRLDVFVRGTDNALYHKWWDGSRWNGWENLGGILTSDPGGVSWGPPDRRTGPRPAPRIDLFVRGTDNGVWHKWFDTTAWGGWEGLGGTLSTAPAVSATEVGDLEVFGLGTDVARSLWHLPFFNSWLGWRAEGSSYWTPSVWGFGVGTVSSNILQEVDVMVVTTDGAVWHGNVQVAHEGFGARPRSRPTSGR</sequence>
<dbReference type="Gene3D" id="2.120.10.70">
    <property type="entry name" value="Fucose-specific lectin"/>
    <property type="match status" value="1"/>
</dbReference>
<reference evidence="2" key="1">
    <citation type="submission" date="2020-10" db="EMBL/GenBank/DDBJ databases">
        <title>Ca. Dormibacterota MAGs.</title>
        <authorList>
            <person name="Montgomery K."/>
        </authorList>
    </citation>
    <scope>NUCLEOTIDE SEQUENCE [LARGE SCALE GENOMIC DNA]</scope>
    <source>
        <strain evidence="2">SC8812_S17_10</strain>
    </source>
</reference>
<organism evidence="2 3">
    <name type="scientific">Candidatus Nephthysia bennettiae</name>
    <dbReference type="NCBI Taxonomy" id="3127016"/>
    <lineage>
        <taxon>Bacteria</taxon>
        <taxon>Bacillati</taxon>
        <taxon>Candidatus Dormiibacterota</taxon>
        <taxon>Candidatus Dormibacteria</taxon>
        <taxon>Candidatus Dormibacterales</taxon>
        <taxon>Candidatus Dormibacteraceae</taxon>
        <taxon>Candidatus Nephthysia</taxon>
    </lineage>
</organism>